<reference evidence="2" key="1">
    <citation type="submission" date="2015-12" db="EMBL/GenBank/DDBJ databases">
        <title>Gene expression during late stages of embryo sac development: a critical building block for successful pollen-pistil interactions.</title>
        <authorList>
            <person name="Liu Y."/>
            <person name="Joly V."/>
            <person name="Sabar M."/>
            <person name="Matton D.P."/>
        </authorList>
    </citation>
    <scope>NUCLEOTIDE SEQUENCE</scope>
</reference>
<feature type="region of interest" description="Disordered" evidence="1">
    <location>
        <begin position="73"/>
        <end position="94"/>
    </location>
</feature>
<evidence type="ECO:0000313" key="2">
    <source>
        <dbReference type="EMBL" id="JAP29511.1"/>
    </source>
</evidence>
<name>A0A0V0IB54_SOLCH</name>
<protein>
    <submittedName>
        <fullName evidence="2">Putative ovule protein</fullName>
    </submittedName>
</protein>
<evidence type="ECO:0000256" key="1">
    <source>
        <dbReference type="SAM" id="MobiDB-lite"/>
    </source>
</evidence>
<feature type="compositionally biased region" description="Basic and acidic residues" evidence="1">
    <location>
        <begin position="75"/>
        <end position="94"/>
    </location>
</feature>
<accession>A0A0V0IB54</accession>
<dbReference type="AlphaFoldDB" id="A0A0V0IB54"/>
<dbReference type="EMBL" id="GEDG01009025">
    <property type="protein sequence ID" value="JAP29511.1"/>
    <property type="molecule type" value="Transcribed_RNA"/>
</dbReference>
<organism evidence="2">
    <name type="scientific">Solanum chacoense</name>
    <name type="common">Chaco potato</name>
    <dbReference type="NCBI Taxonomy" id="4108"/>
    <lineage>
        <taxon>Eukaryota</taxon>
        <taxon>Viridiplantae</taxon>
        <taxon>Streptophyta</taxon>
        <taxon>Embryophyta</taxon>
        <taxon>Tracheophyta</taxon>
        <taxon>Spermatophyta</taxon>
        <taxon>Magnoliopsida</taxon>
        <taxon>eudicotyledons</taxon>
        <taxon>Gunneridae</taxon>
        <taxon>Pentapetalae</taxon>
        <taxon>asterids</taxon>
        <taxon>lamiids</taxon>
        <taxon>Solanales</taxon>
        <taxon>Solanaceae</taxon>
        <taxon>Solanoideae</taxon>
        <taxon>Solaneae</taxon>
        <taxon>Solanum</taxon>
    </lineage>
</organism>
<sequence>MRIATLTRASLISQTIKNPTTTQELGSRMISKSKRIKVVEKKINRQTTSACQKTTHRTKKKLKLKRILPFTRQRTGWDKQRSDGFHHEELERER</sequence>
<proteinExistence type="predicted"/>